<dbReference type="EMBL" id="JAGHQM010001987">
    <property type="protein sequence ID" value="KAH0551494.1"/>
    <property type="molecule type" value="Genomic_DNA"/>
</dbReference>
<name>A0A9P8IC17_9PEZI</name>
<protein>
    <recommendedName>
        <fullName evidence="4">ZZ-type domain-containing protein</fullName>
    </recommendedName>
</protein>
<sequence>MPSTLACLPIPLPSSSRRSVPQSSSITTAPNLRWRRIGAARDHLLSELQKMYWNGVNREMAHILLTLGKWQQPEFASVVLRDESDDFIHGFDTFTDQVSETARDFAARYEARMELWKKGERLSYAQALLERSKDFQADKKSIALKVAVRESLAGFLDIDKLIVYRPPEENLTFWKRPVAPQLSLIQYDNSCMPLFGPKTCYICRGVVRGCMFKSIGQDAGVTICEDCYRQHHYGDDRFLKVYKHCILRDSVDREHSRRICHCSTVPHIDSDGRSRSLFPVDEKDQHRGAKSKAMRCGLLNLNTLVAEAKYQGMLSEHEKHTDLSEQKRIIKAEEQKRRDLEAAKKRMGTALKVTQQASLIDPSNRTAAAGMSAALEEDEADEDVPFFLRKFANRYPFGNIHMALRVGPLIIENGVEQYVTVSPSPRKEKKSTNFKIIAPAGEL</sequence>
<dbReference type="AlphaFoldDB" id="A0A9P8IC17"/>
<reference evidence="2" key="1">
    <citation type="submission" date="2021-03" db="EMBL/GenBank/DDBJ databases">
        <title>Comparative genomics and phylogenomic investigation of the class Geoglossomycetes provide insights into ecological specialization and systematics.</title>
        <authorList>
            <person name="Melie T."/>
            <person name="Pirro S."/>
            <person name="Miller A.N."/>
            <person name="Quandt A."/>
        </authorList>
    </citation>
    <scope>NUCLEOTIDE SEQUENCE</scope>
    <source>
        <strain evidence="2">CAQ_001_2017</strain>
    </source>
</reference>
<dbReference type="Proteomes" id="UP000750711">
    <property type="component" value="Unassembled WGS sequence"/>
</dbReference>
<proteinExistence type="predicted"/>
<evidence type="ECO:0008006" key="4">
    <source>
        <dbReference type="Google" id="ProtNLM"/>
    </source>
</evidence>
<evidence type="ECO:0000313" key="3">
    <source>
        <dbReference type="Proteomes" id="UP000750711"/>
    </source>
</evidence>
<evidence type="ECO:0000256" key="1">
    <source>
        <dbReference type="SAM" id="Coils"/>
    </source>
</evidence>
<keyword evidence="1" id="KW-0175">Coiled coil</keyword>
<evidence type="ECO:0000313" key="2">
    <source>
        <dbReference type="EMBL" id="KAH0551494.1"/>
    </source>
</evidence>
<keyword evidence="3" id="KW-1185">Reference proteome</keyword>
<gene>
    <name evidence="2" type="ORF">GP486_007292</name>
</gene>
<feature type="coiled-coil region" evidence="1">
    <location>
        <begin position="323"/>
        <end position="350"/>
    </location>
</feature>
<comment type="caution">
    <text evidence="2">The sequence shown here is derived from an EMBL/GenBank/DDBJ whole genome shotgun (WGS) entry which is preliminary data.</text>
</comment>
<accession>A0A9P8IC17</accession>
<organism evidence="2 3">
    <name type="scientific">Trichoglossum hirsutum</name>
    <dbReference type="NCBI Taxonomy" id="265104"/>
    <lineage>
        <taxon>Eukaryota</taxon>
        <taxon>Fungi</taxon>
        <taxon>Dikarya</taxon>
        <taxon>Ascomycota</taxon>
        <taxon>Pezizomycotina</taxon>
        <taxon>Geoglossomycetes</taxon>
        <taxon>Geoglossales</taxon>
        <taxon>Geoglossaceae</taxon>
        <taxon>Trichoglossum</taxon>
    </lineage>
</organism>